<feature type="region of interest" description="Disordered" evidence="1">
    <location>
        <begin position="85"/>
        <end position="109"/>
    </location>
</feature>
<proteinExistence type="predicted"/>
<evidence type="ECO:0000313" key="2">
    <source>
        <dbReference type="EMBL" id="PWA51286.1"/>
    </source>
</evidence>
<keyword evidence="3" id="KW-1185">Reference proteome</keyword>
<dbReference type="Proteomes" id="UP000245207">
    <property type="component" value="Unassembled WGS sequence"/>
</dbReference>
<comment type="caution">
    <text evidence="2">The sequence shown here is derived from an EMBL/GenBank/DDBJ whole genome shotgun (WGS) entry which is preliminary data.</text>
</comment>
<dbReference type="EMBL" id="PKPP01008210">
    <property type="protein sequence ID" value="PWA51286.1"/>
    <property type="molecule type" value="Genomic_DNA"/>
</dbReference>
<organism evidence="2 3">
    <name type="scientific">Artemisia annua</name>
    <name type="common">Sweet wormwood</name>
    <dbReference type="NCBI Taxonomy" id="35608"/>
    <lineage>
        <taxon>Eukaryota</taxon>
        <taxon>Viridiplantae</taxon>
        <taxon>Streptophyta</taxon>
        <taxon>Embryophyta</taxon>
        <taxon>Tracheophyta</taxon>
        <taxon>Spermatophyta</taxon>
        <taxon>Magnoliopsida</taxon>
        <taxon>eudicotyledons</taxon>
        <taxon>Gunneridae</taxon>
        <taxon>Pentapetalae</taxon>
        <taxon>asterids</taxon>
        <taxon>campanulids</taxon>
        <taxon>Asterales</taxon>
        <taxon>Asteraceae</taxon>
        <taxon>Asteroideae</taxon>
        <taxon>Anthemideae</taxon>
        <taxon>Artemisiinae</taxon>
        <taxon>Artemisia</taxon>
    </lineage>
</organism>
<evidence type="ECO:0000256" key="1">
    <source>
        <dbReference type="SAM" id="MobiDB-lite"/>
    </source>
</evidence>
<gene>
    <name evidence="2" type="ORF">CTI12_AA388590</name>
</gene>
<sequence length="163" mass="19090">MVKPSYSYILSSMGSFLTRSCIMCKETPNSWGFSFHQGIRNPNFVFSTLYEYGHIILQQSVRIFKTLIVTCSFHLFRPACLPRKRSAPSQSRLSKIDDRATRKQGSYTGRREGATISLESIYETFKDDSTDHKVYYEITGMVRRMTEGGYDYYNPHGWERWCW</sequence>
<protein>
    <submittedName>
        <fullName evidence="2">Uncharacterized protein</fullName>
    </submittedName>
</protein>
<accession>A0A2U1LQJ9</accession>
<dbReference type="AlphaFoldDB" id="A0A2U1LQJ9"/>
<name>A0A2U1LQJ9_ARTAN</name>
<evidence type="ECO:0000313" key="3">
    <source>
        <dbReference type="Proteomes" id="UP000245207"/>
    </source>
</evidence>
<reference evidence="2 3" key="1">
    <citation type="journal article" date="2018" name="Mol. Plant">
        <title>The genome of Artemisia annua provides insight into the evolution of Asteraceae family and artemisinin biosynthesis.</title>
        <authorList>
            <person name="Shen Q."/>
            <person name="Zhang L."/>
            <person name="Liao Z."/>
            <person name="Wang S."/>
            <person name="Yan T."/>
            <person name="Shi P."/>
            <person name="Liu M."/>
            <person name="Fu X."/>
            <person name="Pan Q."/>
            <person name="Wang Y."/>
            <person name="Lv Z."/>
            <person name="Lu X."/>
            <person name="Zhang F."/>
            <person name="Jiang W."/>
            <person name="Ma Y."/>
            <person name="Chen M."/>
            <person name="Hao X."/>
            <person name="Li L."/>
            <person name="Tang Y."/>
            <person name="Lv G."/>
            <person name="Zhou Y."/>
            <person name="Sun X."/>
            <person name="Brodelius P.E."/>
            <person name="Rose J.K.C."/>
            <person name="Tang K."/>
        </authorList>
    </citation>
    <scope>NUCLEOTIDE SEQUENCE [LARGE SCALE GENOMIC DNA]</scope>
    <source>
        <strain evidence="3">cv. Huhao1</strain>
        <tissue evidence="2">Leaf</tissue>
    </source>
</reference>